<accession>A0AAJ6CL03</accession>
<name>A0AAJ6CL03_9BASI</name>
<feature type="region of interest" description="Disordered" evidence="1">
    <location>
        <begin position="15"/>
        <end position="37"/>
    </location>
</feature>
<gene>
    <name evidence="2" type="ORF">MARU1_002519</name>
</gene>
<feature type="compositionally biased region" description="Basic and acidic residues" evidence="1">
    <location>
        <begin position="18"/>
        <end position="32"/>
    </location>
</feature>
<keyword evidence="3" id="KW-1185">Reference proteome</keyword>
<dbReference type="Proteomes" id="UP001217582">
    <property type="component" value="Chromosome 5"/>
</dbReference>
<reference evidence="2 3" key="1">
    <citation type="submission" date="2023-03" db="EMBL/GenBank/DDBJ databases">
        <title>Mating type loci evolution in Malassezia.</title>
        <authorList>
            <person name="Coelho M.A."/>
        </authorList>
    </citation>
    <scope>NUCLEOTIDE SEQUENCE [LARGE SCALE GENOMIC DNA]</scope>
    <source>
        <strain evidence="2 3">CBS 13387</strain>
    </source>
</reference>
<evidence type="ECO:0000313" key="2">
    <source>
        <dbReference type="EMBL" id="WFD16481.1"/>
    </source>
</evidence>
<proteinExistence type="predicted"/>
<protein>
    <submittedName>
        <fullName evidence="2">Uncharacterized protein</fullName>
    </submittedName>
</protein>
<organism evidence="2 3">
    <name type="scientific">Malassezia arunalokei</name>
    <dbReference type="NCBI Taxonomy" id="1514897"/>
    <lineage>
        <taxon>Eukaryota</taxon>
        <taxon>Fungi</taxon>
        <taxon>Dikarya</taxon>
        <taxon>Basidiomycota</taxon>
        <taxon>Ustilaginomycotina</taxon>
        <taxon>Malasseziomycetes</taxon>
        <taxon>Malasseziales</taxon>
        <taxon>Malasseziaceae</taxon>
        <taxon>Malassezia</taxon>
    </lineage>
</organism>
<evidence type="ECO:0000256" key="1">
    <source>
        <dbReference type="SAM" id="MobiDB-lite"/>
    </source>
</evidence>
<dbReference type="AlphaFoldDB" id="A0AAJ6CL03"/>
<sequence length="653" mass="71466">MHACSSKSTLAALTRDLMPPRRNEIRKQREPDSFESCMDAGVDQDERGERFSVGAKAERHYVRALSLYQQAAQFRPSSVDAWYNAARVQYVLGTQFYLPPDAHLALIESCRMYFEALERAPMPSDGIPSASRLDVLSNGGYALQALAELIDEWGAMETDVACVVTAERAGVKLHAPLPTSLYMAAAMWFEQVIQGQNLVLQQALASITDSNAAHMRVPISGDNGDDDAAEYTTSLVSPSSLLESLCDQVNVYLAIIPQTHGPHELESVISMARTGLERAEQYVQSLPPGYGASQSPTNEWDEQIRSLDMAALGMQVMAMEQAAEWGAWPQLADLEALETSVQERAAALLAEPPPSQSLTAVRLGAEAEARVQQYEENVSRLCDLGDYAHDLARLRIKLLASHVDAASAEHAWSLCTCASKCVRAAVAALETPGSASVARNLQGEKTWVPKGAQTTRLAPATNASTGVTRHRASMYMELSRISLTRCHEVLVAKYAPAAEARGQLLDHARIYARKALADEGLAWICQIRQLPMQPGCLCGGALMHAPANGGSESLAQDANVLWQYVRAIWLHGATKRTREAEQELRVALAAIWSLSLSSEAYHLVLADAKHLQDMLDNTAAVLSDNERVFWDVVWTHVMTSMEYDPVIPPPLYE</sequence>
<dbReference type="EMBL" id="CP119920">
    <property type="protein sequence ID" value="WFD16481.1"/>
    <property type="molecule type" value="Genomic_DNA"/>
</dbReference>
<evidence type="ECO:0000313" key="3">
    <source>
        <dbReference type="Proteomes" id="UP001217582"/>
    </source>
</evidence>